<evidence type="ECO:0000313" key="4">
    <source>
        <dbReference type="EMBL" id="GAA0450487.1"/>
    </source>
</evidence>
<reference evidence="5" key="1">
    <citation type="journal article" date="2019" name="Int. J. Syst. Evol. Microbiol.">
        <title>The Global Catalogue of Microorganisms (GCM) 10K type strain sequencing project: providing services to taxonomists for standard genome sequencing and annotation.</title>
        <authorList>
            <consortium name="The Broad Institute Genomics Platform"/>
            <consortium name="The Broad Institute Genome Sequencing Center for Infectious Disease"/>
            <person name="Wu L."/>
            <person name="Ma J."/>
        </authorList>
    </citation>
    <scope>NUCLEOTIDE SEQUENCE [LARGE SCALE GENOMIC DNA]</scope>
    <source>
        <strain evidence="5">JCM 14193</strain>
    </source>
</reference>
<evidence type="ECO:0000313" key="5">
    <source>
        <dbReference type="Proteomes" id="UP001500740"/>
    </source>
</evidence>
<gene>
    <name evidence="4" type="ORF">GCM10008935_01150</name>
</gene>
<feature type="transmembrane region" description="Helical" evidence="3">
    <location>
        <begin position="12"/>
        <end position="35"/>
    </location>
</feature>
<organism evidence="4 5">
    <name type="scientific">Alkalibacillus silvisoli</name>
    <dbReference type="NCBI Taxonomy" id="392823"/>
    <lineage>
        <taxon>Bacteria</taxon>
        <taxon>Bacillati</taxon>
        <taxon>Bacillota</taxon>
        <taxon>Bacilli</taxon>
        <taxon>Bacillales</taxon>
        <taxon>Bacillaceae</taxon>
        <taxon>Alkalibacillus</taxon>
    </lineage>
</organism>
<sequence>MVNKYYSDESGVTLIEVLASLVLVSIISILAFNVLTNTFQYSETSISHADLRQDSNFIITQIRQKHQEEIGDYALCKEDLQRIQQYEVNLEINEIPIHECKTFSYKDPLNVNFTMKNQQDHEYQINTTIEPKVERERVKDIQLSLPSHVDDFYSYLSDEKVFIYSGNISVNGSASISGDRDGQMIINNNETDLNFSTANHISVNTIYIDKEGQEVNFPTSTSLGEAGVTELVNIKGDVYLNNGGATVNGEHVFIDGNVTFNSSSVINASSVHISGDVTFNNWAGDINAEQIYIGGDITSDNPDHNNIKTGEFDEEQLPDHPNIHIPSLKEEQWFYQNDYENTLTLDDDSKIFSPSDLNIHVGNNNPENFIIVSKGNVSIDSNWSELDGVIIAPNGKVTFYGDTFTGVVISKEGLDVVNGGSSVYFKNIEQYMDSDESPFE</sequence>
<dbReference type="EMBL" id="BAAACZ010000002">
    <property type="protein sequence ID" value="GAA0450487.1"/>
    <property type="molecule type" value="Genomic_DNA"/>
</dbReference>
<name>A0ABP3JDQ2_9BACI</name>
<dbReference type="Pfam" id="PF07963">
    <property type="entry name" value="N_methyl"/>
    <property type="match status" value="1"/>
</dbReference>
<keyword evidence="3" id="KW-0472">Membrane</keyword>
<keyword evidence="2" id="KW-0178">Competence</keyword>
<comment type="caution">
    <text evidence="4">The sequence shown here is derived from an EMBL/GenBank/DDBJ whole genome shotgun (WGS) entry which is preliminary data.</text>
</comment>
<evidence type="ECO:0000256" key="2">
    <source>
        <dbReference type="ARBA" id="ARBA00023287"/>
    </source>
</evidence>
<evidence type="ECO:0000256" key="3">
    <source>
        <dbReference type="SAM" id="Phobius"/>
    </source>
</evidence>
<accession>A0ABP3JDQ2</accession>
<comment type="subcellular location">
    <subcellularLocation>
        <location evidence="1">Cell surface</location>
    </subcellularLocation>
</comment>
<evidence type="ECO:0008006" key="6">
    <source>
        <dbReference type="Google" id="ProtNLM"/>
    </source>
</evidence>
<keyword evidence="3" id="KW-1133">Transmembrane helix</keyword>
<proteinExistence type="predicted"/>
<keyword evidence="5" id="KW-1185">Reference proteome</keyword>
<dbReference type="InterPro" id="IPR012902">
    <property type="entry name" value="N_methyl_site"/>
</dbReference>
<keyword evidence="3" id="KW-0812">Transmembrane</keyword>
<dbReference type="RefSeq" id="WP_343781038.1">
    <property type="nucleotide sequence ID" value="NZ_BAAACZ010000002.1"/>
</dbReference>
<protein>
    <recommendedName>
        <fullName evidence="6">Prepilin-type N-terminal cleavage/methylation domain-containing protein</fullName>
    </recommendedName>
</protein>
<evidence type="ECO:0000256" key="1">
    <source>
        <dbReference type="ARBA" id="ARBA00004241"/>
    </source>
</evidence>
<dbReference type="Proteomes" id="UP001500740">
    <property type="component" value="Unassembled WGS sequence"/>
</dbReference>
<dbReference type="PROSITE" id="PS00409">
    <property type="entry name" value="PROKAR_NTER_METHYL"/>
    <property type="match status" value="1"/>
</dbReference>